<evidence type="ECO:0000313" key="5">
    <source>
        <dbReference type="EMBL" id="KAK9422485.1"/>
    </source>
</evidence>
<evidence type="ECO:0000313" key="6">
    <source>
        <dbReference type="Proteomes" id="UP001408356"/>
    </source>
</evidence>
<feature type="compositionally biased region" description="Basic and acidic residues" evidence="3">
    <location>
        <begin position="1146"/>
        <end position="1158"/>
    </location>
</feature>
<organism evidence="5 6">
    <name type="scientific">Seiridium unicorne</name>
    <dbReference type="NCBI Taxonomy" id="138068"/>
    <lineage>
        <taxon>Eukaryota</taxon>
        <taxon>Fungi</taxon>
        <taxon>Dikarya</taxon>
        <taxon>Ascomycota</taxon>
        <taxon>Pezizomycotina</taxon>
        <taxon>Sordariomycetes</taxon>
        <taxon>Xylariomycetidae</taxon>
        <taxon>Amphisphaeriales</taxon>
        <taxon>Sporocadaceae</taxon>
        <taxon>Seiridium</taxon>
    </lineage>
</organism>
<gene>
    <name evidence="5" type="ORF">SUNI508_04841</name>
</gene>
<feature type="compositionally biased region" description="Pro residues" evidence="3">
    <location>
        <begin position="917"/>
        <end position="949"/>
    </location>
</feature>
<protein>
    <recommendedName>
        <fullName evidence="4">SH3 domain-containing protein</fullName>
    </recommendedName>
</protein>
<feature type="compositionally biased region" description="Pro residues" evidence="3">
    <location>
        <begin position="773"/>
        <end position="782"/>
    </location>
</feature>
<feature type="compositionally biased region" description="Pro residues" evidence="3">
    <location>
        <begin position="710"/>
        <end position="738"/>
    </location>
</feature>
<sequence>MLHTLPTSLLTRPLHLQRPRLIRQLQILDDEQQHRTTADTWGLFMLETRSDTSKPDSAGAQPRPTADHGVTPNYQRRLVQSRPSPIADQIAATPSASTAPPRHRKTTAAQHSEHLQAIEVQSAVEAPGTMAAAPFKVKAIFEYTSGHEDDLPFEIGQVITVTDVDDPDWYGGEYVDASGETREGIFPRNFVEKYEPVAPPRPARTKRKETEPAPPVPVSPPTAPEPEPEPEPARKHAEPELEGGEEETPIAPPPALAAAAAAAAEPRSPKAPAAPVRQPAGPVAAAIPSPAPPKPEPVAKAPAKAPAPVRSGPPPVSEKPASSSFKDRIAAFNKAAAPPIAPFKPGGLSSGGSGFIKKPFVAPPPSRDAYVPPPREKPAPKVYRRDEDPEIKEKEAENTESAAKAGLIATSSQEGQEDDQPKPLSLKERMALLQKQQAEAANRHAEAALKKEKPKRPPPKKRTDSQEPLERTSTEVSEAPSLERRNTQSTDEAPPPPPRQPLPIRRRSSKGTPEDGNEADMSGAGDTTEGPEDLTEREDSDSQPKRLSRALTGASTRQVQAEAAEEKEGYEDEEEGEVEEEEEEDPEARRKEELRARMAKMSAGMGGMGGMMGMHNPFAAPIPPSSAAKKKKPPPIERRSSEQPREEVSSPRAAPPIPTPMALPGMNRDKPGEEAVEHEDQESPVEEDITPVTTTSPRGAVVEPALKSPVAPPPVPGSRPAPPPVPAESRPPPPPPPAAGITSPSIGSESDDELSESQMQSLETPRGEAPPASRAPPPPIPVASPTMVPTSPRPTGKRTSYMGGEDSSPISPPQSNRRNSRPPPIPGAAPPAPSQARPPPPPPPGTAPSRTSTSDDYVASPMKPGSLDNGEEGEMTEYDGDYDTDIASSAPHKDALKSHARDSSLDETTSLRSPVADAPPPSLPPPIPAGAPRAVPPPVPSQPPPPPARPSAEIPRAAPPPPPPQRTELYTHGDDDEYDPYNYSAPRPGASTTLSYSISRPEDEVKSPESASSYQSPPPPTSRAPPAAPPQAPPNRAPPRQSLDVQRPVGGRRSMDVGRPSISVESGFVANDVDLAQHTSWWLQPNGLPPVFQGRRDIFSESDESTISAPGGRTVVTKEVYVLFQDYSQTVITARFDPQNPSDAQLDQRHEPPPRSLRQDQLEQAYEQYGLQISNTIPSKKDSVVGDGTPHALIYELLRPFKDVLLPVGTRAYGALVYANMANASTQMTDEIRPGDILSIRNAKFQGKHGPMHAKYSMEVGKPDHVAIVAEWDGTKKKVRAWEQGRENKKVKQESFKLDDLRSGEVKIWRIMPRSWIGWDSQH</sequence>
<keyword evidence="1 2" id="KW-0728">SH3 domain</keyword>
<feature type="region of interest" description="Disordered" evidence="3">
    <location>
        <begin position="50"/>
        <end position="73"/>
    </location>
</feature>
<feature type="compositionally biased region" description="Basic and acidic residues" evidence="3">
    <location>
        <begin position="461"/>
        <end position="473"/>
    </location>
</feature>
<feature type="compositionally biased region" description="Basic and acidic residues" evidence="3">
    <location>
        <begin position="441"/>
        <end position="451"/>
    </location>
</feature>
<proteinExistence type="predicted"/>
<dbReference type="InterPro" id="IPR057402">
    <property type="entry name" value="AIM3_BBC1_C"/>
</dbReference>
<dbReference type="CDD" id="cd11887">
    <property type="entry name" value="SH3_Bbc1"/>
    <property type="match status" value="1"/>
</dbReference>
<evidence type="ECO:0000256" key="2">
    <source>
        <dbReference type="PROSITE-ProRule" id="PRU00192"/>
    </source>
</evidence>
<dbReference type="InterPro" id="IPR050670">
    <property type="entry name" value="STAM"/>
</dbReference>
<feature type="compositionally biased region" description="Acidic residues" evidence="3">
    <location>
        <begin position="676"/>
        <end position="689"/>
    </location>
</feature>
<evidence type="ECO:0000259" key="4">
    <source>
        <dbReference type="PROSITE" id="PS50002"/>
    </source>
</evidence>
<dbReference type="PROSITE" id="PS50002">
    <property type="entry name" value="SH3"/>
    <property type="match status" value="1"/>
</dbReference>
<feature type="compositionally biased region" description="Basic and acidic residues" evidence="3">
    <location>
        <begin position="374"/>
        <end position="397"/>
    </location>
</feature>
<feature type="compositionally biased region" description="Acidic residues" evidence="3">
    <location>
        <begin position="529"/>
        <end position="541"/>
    </location>
</feature>
<feature type="compositionally biased region" description="Low complexity" evidence="3">
    <location>
        <begin position="298"/>
        <end position="309"/>
    </location>
</feature>
<evidence type="ECO:0000256" key="3">
    <source>
        <dbReference type="SAM" id="MobiDB-lite"/>
    </source>
</evidence>
<name>A0ABR2V6F8_9PEZI</name>
<dbReference type="SMART" id="SM00326">
    <property type="entry name" value="SH3"/>
    <property type="match status" value="1"/>
</dbReference>
<dbReference type="Pfam" id="PF25459">
    <property type="entry name" value="AIM3_BBC1_C"/>
    <property type="match status" value="1"/>
</dbReference>
<dbReference type="InterPro" id="IPR035552">
    <property type="entry name" value="Mti1_SH3"/>
</dbReference>
<feature type="compositionally biased region" description="Basic and acidic residues" evidence="3">
    <location>
        <begin position="419"/>
        <end position="430"/>
    </location>
</feature>
<dbReference type="Pfam" id="PF07653">
    <property type="entry name" value="SH3_2"/>
    <property type="match status" value="1"/>
</dbReference>
<feature type="compositionally biased region" description="Acidic residues" evidence="3">
    <location>
        <begin position="563"/>
        <end position="586"/>
    </location>
</feature>
<feature type="region of interest" description="Disordered" evidence="3">
    <location>
        <begin position="90"/>
        <end position="111"/>
    </location>
</feature>
<reference evidence="5 6" key="1">
    <citation type="journal article" date="2024" name="J. Plant Pathol.">
        <title>Sequence and assembly of the genome of Seiridium unicorne, isolate CBS 538.82, causal agent of cypress canker disease.</title>
        <authorList>
            <person name="Scali E."/>
            <person name="Rocca G.D."/>
            <person name="Danti R."/>
            <person name="Garbelotto M."/>
            <person name="Barberini S."/>
            <person name="Baroncelli R."/>
            <person name="Emiliani G."/>
        </authorList>
    </citation>
    <scope>NUCLEOTIDE SEQUENCE [LARGE SCALE GENOMIC DNA]</scope>
    <source>
        <strain evidence="5 6">BM-138-508</strain>
    </source>
</reference>
<keyword evidence="6" id="KW-1185">Reference proteome</keyword>
<evidence type="ECO:0000256" key="1">
    <source>
        <dbReference type="ARBA" id="ARBA00022443"/>
    </source>
</evidence>
<dbReference type="Proteomes" id="UP001408356">
    <property type="component" value="Unassembled WGS sequence"/>
</dbReference>
<comment type="caution">
    <text evidence="5">The sequence shown here is derived from an EMBL/GenBank/DDBJ whole genome shotgun (WGS) entry which is preliminary data.</text>
</comment>
<feature type="compositionally biased region" description="Low complexity" evidence="3">
    <location>
        <begin position="91"/>
        <end position="100"/>
    </location>
</feature>
<dbReference type="EMBL" id="JARVKF010000113">
    <property type="protein sequence ID" value="KAK9422485.1"/>
    <property type="molecule type" value="Genomic_DNA"/>
</dbReference>
<feature type="compositionally biased region" description="Low complexity" evidence="3">
    <location>
        <begin position="256"/>
        <end position="288"/>
    </location>
</feature>
<feature type="compositionally biased region" description="Low complexity" evidence="3">
    <location>
        <begin position="807"/>
        <end position="817"/>
    </location>
</feature>
<feature type="compositionally biased region" description="Acidic residues" evidence="3">
    <location>
        <begin position="869"/>
        <end position="884"/>
    </location>
</feature>
<dbReference type="SUPFAM" id="SSF50044">
    <property type="entry name" value="SH3-domain"/>
    <property type="match status" value="1"/>
</dbReference>
<feature type="compositionally biased region" description="Basic and acidic residues" evidence="3">
    <location>
        <begin position="587"/>
        <end position="596"/>
    </location>
</feature>
<dbReference type="PANTHER" id="PTHR45929:SF6">
    <property type="entry name" value="SH3 DOMAIN PROTEIN (AFU_ORTHOLOGUE AFUA_2G10320)"/>
    <property type="match status" value="1"/>
</dbReference>
<feature type="compositionally biased region" description="Pro residues" evidence="3">
    <location>
        <begin position="212"/>
        <end position="225"/>
    </location>
</feature>
<dbReference type="InterPro" id="IPR036028">
    <property type="entry name" value="SH3-like_dom_sf"/>
</dbReference>
<dbReference type="PANTHER" id="PTHR45929">
    <property type="entry name" value="JAK PATHWAY SIGNAL TRANSDUCTION ADAPTOR MOLECULE"/>
    <property type="match status" value="1"/>
</dbReference>
<accession>A0ABR2V6F8</accession>
<dbReference type="InterPro" id="IPR001452">
    <property type="entry name" value="SH3_domain"/>
</dbReference>
<feature type="region of interest" description="Disordered" evidence="3">
    <location>
        <begin position="1136"/>
        <end position="1158"/>
    </location>
</feature>
<feature type="region of interest" description="Disordered" evidence="3">
    <location>
        <begin position="196"/>
        <end position="1059"/>
    </location>
</feature>
<dbReference type="Gene3D" id="2.30.30.40">
    <property type="entry name" value="SH3 Domains"/>
    <property type="match status" value="1"/>
</dbReference>
<feature type="compositionally biased region" description="Basic and acidic residues" evidence="3">
    <location>
        <begin position="891"/>
        <end position="904"/>
    </location>
</feature>
<feature type="compositionally biased region" description="Pro residues" evidence="3">
    <location>
        <begin position="1016"/>
        <end position="1037"/>
    </location>
</feature>
<feature type="compositionally biased region" description="Pro residues" evidence="3">
    <location>
        <begin position="821"/>
        <end position="846"/>
    </location>
</feature>
<feature type="domain" description="SH3" evidence="4">
    <location>
        <begin position="132"/>
        <end position="196"/>
    </location>
</feature>
<feature type="compositionally biased region" description="Basic and acidic residues" evidence="3">
    <location>
        <begin position="634"/>
        <end position="649"/>
    </location>
</feature>